<dbReference type="InterPro" id="IPR050400">
    <property type="entry name" value="Bact_Cytoskel_RodZ"/>
</dbReference>
<gene>
    <name evidence="4" type="ORF">IXB50_16945</name>
</gene>
<keyword evidence="5" id="KW-1185">Reference proteome</keyword>
<feature type="region of interest" description="Disordered" evidence="1">
    <location>
        <begin position="276"/>
        <end position="312"/>
    </location>
</feature>
<feature type="domain" description="Cytoskeleton protein RodZ-like C-terminal" evidence="3">
    <location>
        <begin position="329"/>
        <end position="389"/>
    </location>
</feature>
<dbReference type="EMBL" id="JADOES010000038">
    <property type="protein sequence ID" value="MBT9317113.1"/>
    <property type="molecule type" value="Genomic_DNA"/>
</dbReference>
<reference evidence="4" key="1">
    <citation type="submission" date="2020-11" db="EMBL/GenBank/DDBJ databases">
        <authorList>
            <person name="Konstantinou D."/>
            <person name="Gkelis S."/>
            <person name="Popin R."/>
            <person name="Fewer D."/>
            <person name="Sivonen K."/>
        </authorList>
    </citation>
    <scope>NUCLEOTIDE SEQUENCE</scope>
    <source>
        <strain evidence="4">TAU-MAC 1115</strain>
    </source>
</reference>
<name>A0A947GKR2_9CYAN</name>
<evidence type="ECO:0000259" key="3">
    <source>
        <dbReference type="Pfam" id="PF13464"/>
    </source>
</evidence>
<dbReference type="AlphaFoldDB" id="A0A947GKR2"/>
<dbReference type="InterPro" id="IPR010982">
    <property type="entry name" value="Lambda_DNA-bd_dom_sf"/>
</dbReference>
<feature type="compositionally biased region" description="Low complexity" evidence="1">
    <location>
        <begin position="158"/>
        <end position="173"/>
    </location>
</feature>
<keyword evidence="2" id="KW-0812">Transmembrane</keyword>
<evidence type="ECO:0000256" key="1">
    <source>
        <dbReference type="SAM" id="MobiDB-lite"/>
    </source>
</evidence>
<comment type="caution">
    <text evidence="4">The sequence shown here is derived from an EMBL/GenBank/DDBJ whole genome shotgun (WGS) entry which is preliminary data.</text>
</comment>
<dbReference type="PANTHER" id="PTHR34475">
    <property type="match status" value="1"/>
</dbReference>
<reference evidence="4" key="2">
    <citation type="journal article" date="2021" name="Mar. Drugs">
        <title>Genome Reduction and Secondary Metabolism of the Marine Sponge-Associated Cyanobacterium Leptothoe.</title>
        <authorList>
            <person name="Konstantinou D."/>
            <person name="Popin R.V."/>
            <person name="Fewer D.P."/>
            <person name="Sivonen K."/>
            <person name="Gkelis S."/>
        </authorList>
    </citation>
    <scope>NUCLEOTIDE SEQUENCE</scope>
    <source>
        <strain evidence="4">TAU-MAC 1115</strain>
    </source>
</reference>
<keyword evidence="2" id="KW-1133">Transmembrane helix</keyword>
<feature type="transmembrane region" description="Helical" evidence="2">
    <location>
        <begin position="251"/>
        <end position="270"/>
    </location>
</feature>
<keyword evidence="2" id="KW-0472">Membrane</keyword>
<evidence type="ECO:0000256" key="2">
    <source>
        <dbReference type="SAM" id="Phobius"/>
    </source>
</evidence>
<dbReference type="Gene3D" id="1.10.260.40">
    <property type="entry name" value="lambda repressor-like DNA-binding domains"/>
    <property type="match status" value="1"/>
</dbReference>
<evidence type="ECO:0000313" key="5">
    <source>
        <dbReference type="Proteomes" id="UP000717364"/>
    </source>
</evidence>
<sequence>MTSYSNVQKQQLSQLGAYLQEKRQEQGRSLEDISLQTYIRAQLLKSLEAGDTTDLPQPIFVQGFIRRYADALGLDGANFAKQFPVHSIPNTPRPVPRPATQVDMSYQTAAQKPPVQSKPVKTQAKQPQIKQPEIKQPKPAVGAMPLVNEPSVSKAMDSSGSTAEKTTKSTTTTQDFTLDPHPMTDGELTALGLNTLANSADRASSPEGSFLGKEETVPSSLNPAPVTPSPLPMGSRSTNTSELSSFNWRPWAIGAAVVASAIALLVPIILSSGFGKKTDPVEAEAPQSEQVEASRTEPIAPTPAPEPEPEPIAVASDAPVSVTVEVTEAGPSWMSVTVDGAIVFEGTMEPGSKQNWEGEETITMNIGNAGAALISANGSEQKPAGNPGGAEFLTFEAAE</sequence>
<dbReference type="PANTHER" id="PTHR34475:SF1">
    <property type="entry name" value="CYTOSKELETON PROTEIN RODZ"/>
    <property type="match status" value="1"/>
</dbReference>
<dbReference type="GO" id="GO:0003677">
    <property type="term" value="F:DNA binding"/>
    <property type="evidence" value="ECO:0007669"/>
    <property type="project" value="InterPro"/>
</dbReference>
<accession>A0A947GKR2</accession>
<proteinExistence type="predicted"/>
<organism evidence="4 5">
    <name type="scientific">Leptothoe spongobia TAU-MAC 1115</name>
    <dbReference type="NCBI Taxonomy" id="1967444"/>
    <lineage>
        <taxon>Bacteria</taxon>
        <taxon>Bacillati</taxon>
        <taxon>Cyanobacteriota</taxon>
        <taxon>Cyanophyceae</taxon>
        <taxon>Nodosilineales</taxon>
        <taxon>Cymatolegaceae</taxon>
        <taxon>Leptothoe</taxon>
        <taxon>Leptothoe spongobia</taxon>
    </lineage>
</organism>
<feature type="region of interest" description="Disordered" evidence="1">
    <location>
        <begin position="199"/>
        <end position="238"/>
    </location>
</feature>
<evidence type="ECO:0000313" key="4">
    <source>
        <dbReference type="EMBL" id="MBT9317113.1"/>
    </source>
</evidence>
<dbReference type="RefSeq" id="WP_215610178.1">
    <property type="nucleotide sequence ID" value="NZ_JADOES010000038.1"/>
</dbReference>
<protein>
    <submittedName>
        <fullName evidence="4">Helix-turn-helix domain-containing protein</fullName>
    </submittedName>
</protein>
<dbReference type="Pfam" id="PF13413">
    <property type="entry name" value="HTH_25"/>
    <property type="match status" value="1"/>
</dbReference>
<feature type="region of interest" description="Disordered" evidence="1">
    <location>
        <begin position="108"/>
        <end position="180"/>
    </location>
</feature>
<dbReference type="Proteomes" id="UP000717364">
    <property type="component" value="Unassembled WGS sequence"/>
</dbReference>
<dbReference type="Pfam" id="PF13464">
    <property type="entry name" value="RodZ_C"/>
    <property type="match status" value="1"/>
</dbReference>
<dbReference type="InterPro" id="IPR025194">
    <property type="entry name" value="RodZ-like_C"/>
</dbReference>